<dbReference type="InterPro" id="IPR025269">
    <property type="entry name" value="SAM-like_dom"/>
</dbReference>
<reference evidence="5 6" key="1">
    <citation type="submission" date="2024-09" db="EMBL/GenBank/DDBJ databases">
        <authorList>
            <person name="Sun Q."/>
            <person name="Mori K."/>
        </authorList>
    </citation>
    <scope>NUCLEOTIDE SEQUENCE [LARGE SCALE GENOMIC DNA]</scope>
    <source>
        <strain evidence="5 6">NCAIM B.02415</strain>
    </source>
</reference>
<dbReference type="PROSITE" id="PS51898">
    <property type="entry name" value="TYR_RECOMBINASE"/>
    <property type="match status" value="1"/>
</dbReference>
<dbReference type="CDD" id="cd01185">
    <property type="entry name" value="INTN1_C_like"/>
    <property type="match status" value="1"/>
</dbReference>
<keyword evidence="6" id="KW-1185">Reference proteome</keyword>
<organism evidence="5 6">
    <name type="scientific">Mucilaginibacter angelicae</name>
    <dbReference type="NCBI Taxonomy" id="869718"/>
    <lineage>
        <taxon>Bacteria</taxon>
        <taxon>Pseudomonadati</taxon>
        <taxon>Bacteroidota</taxon>
        <taxon>Sphingobacteriia</taxon>
        <taxon>Sphingobacteriales</taxon>
        <taxon>Sphingobacteriaceae</taxon>
        <taxon>Mucilaginibacter</taxon>
    </lineage>
</organism>
<dbReference type="Gene3D" id="1.10.150.130">
    <property type="match status" value="1"/>
</dbReference>
<evidence type="ECO:0000313" key="5">
    <source>
        <dbReference type="EMBL" id="MFC0513351.1"/>
    </source>
</evidence>
<feature type="domain" description="Tyr recombinase" evidence="4">
    <location>
        <begin position="220"/>
        <end position="401"/>
    </location>
</feature>
<evidence type="ECO:0000256" key="3">
    <source>
        <dbReference type="ARBA" id="ARBA00023172"/>
    </source>
</evidence>
<evidence type="ECO:0000256" key="2">
    <source>
        <dbReference type="ARBA" id="ARBA00023125"/>
    </source>
</evidence>
<dbReference type="InterPro" id="IPR035386">
    <property type="entry name" value="Arm-DNA-bind_5"/>
</dbReference>
<dbReference type="Gene3D" id="1.10.443.10">
    <property type="entry name" value="Intergrase catalytic core"/>
    <property type="match status" value="1"/>
</dbReference>
<gene>
    <name evidence="5" type="ORF">ACFFGT_04040</name>
</gene>
<name>A0ABV6L122_9SPHI</name>
<dbReference type="Pfam" id="PF17293">
    <property type="entry name" value="Arm-DNA-bind_5"/>
    <property type="match status" value="1"/>
</dbReference>
<dbReference type="SUPFAM" id="SSF56349">
    <property type="entry name" value="DNA breaking-rejoining enzymes"/>
    <property type="match status" value="1"/>
</dbReference>
<comment type="similarity">
    <text evidence="1">Belongs to the 'phage' integrase family.</text>
</comment>
<dbReference type="Pfam" id="PF13102">
    <property type="entry name" value="Phage_int_SAM_5"/>
    <property type="match status" value="1"/>
</dbReference>
<dbReference type="InterPro" id="IPR002104">
    <property type="entry name" value="Integrase_catalytic"/>
</dbReference>
<evidence type="ECO:0000256" key="1">
    <source>
        <dbReference type="ARBA" id="ARBA00008857"/>
    </source>
</evidence>
<dbReference type="InterPro" id="IPR010998">
    <property type="entry name" value="Integrase_recombinase_N"/>
</dbReference>
<keyword evidence="2" id="KW-0238">DNA-binding</keyword>
<dbReference type="PANTHER" id="PTHR30349:SF64">
    <property type="entry name" value="PROPHAGE INTEGRASE INTD-RELATED"/>
    <property type="match status" value="1"/>
</dbReference>
<accession>A0ABV6L122</accession>
<dbReference type="InterPro" id="IPR011010">
    <property type="entry name" value="DNA_brk_join_enz"/>
</dbReference>
<comment type="caution">
    <text evidence="5">The sequence shown here is derived from an EMBL/GenBank/DDBJ whole genome shotgun (WGS) entry which is preliminary data.</text>
</comment>
<keyword evidence="3" id="KW-0233">DNA recombination</keyword>
<dbReference type="EMBL" id="JBHLTS010000007">
    <property type="protein sequence ID" value="MFC0513351.1"/>
    <property type="molecule type" value="Genomic_DNA"/>
</dbReference>
<protein>
    <submittedName>
        <fullName evidence="5">Site-specific integrase</fullName>
    </submittedName>
</protein>
<dbReference type="Pfam" id="PF00589">
    <property type="entry name" value="Phage_integrase"/>
    <property type="match status" value="1"/>
</dbReference>
<dbReference type="RefSeq" id="WP_377021219.1">
    <property type="nucleotide sequence ID" value="NZ_JBHLTS010000007.1"/>
</dbReference>
<dbReference type="PANTHER" id="PTHR30349">
    <property type="entry name" value="PHAGE INTEGRASE-RELATED"/>
    <property type="match status" value="1"/>
</dbReference>
<proteinExistence type="inferred from homology"/>
<dbReference type="InterPro" id="IPR013762">
    <property type="entry name" value="Integrase-like_cat_sf"/>
</dbReference>
<dbReference type="InterPro" id="IPR050090">
    <property type="entry name" value="Tyrosine_recombinase_XerCD"/>
</dbReference>
<evidence type="ECO:0000259" key="4">
    <source>
        <dbReference type="PROSITE" id="PS51898"/>
    </source>
</evidence>
<evidence type="ECO:0000313" key="6">
    <source>
        <dbReference type="Proteomes" id="UP001589828"/>
    </source>
</evidence>
<sequence length="431" mass="49834">MKTKNFNLLFYLKKVKGYESGNLPIYLRISVDGKRSEATIGRGIEPEKWDEKRGKARGNTEDARSLNAHLDSILAKLKRIHTRLLDSEEEITADTLRNELDGKGKKSKMLLEIFSDHNKQMESLIGRGFGANTLKSFKSSFKHAREFIEWKFKRPDYELRKVDFNFIKDYDFYLRTEKNCIPISADKYVKHLKKIILLCLANRWIVANPFLHYKSTAKPSPRTYLTKNELDLIRNKALSVERLNLVRDIFIFSCYTGLAYIDVQKLTPGEIGRGDDDKLWVFTKRHKTDTPSHIPLLKEALEILENYKDHPVCVRRSLLLPVLTNQRMNSYLKEIGDLCGINKTLTFHMARHTFATTVTLSNGVPMETVSKMLGHNSIKTTQHYAKVLDSKTSEDMQKLQERLYDKAITTSNFEATGPEQIEMGRVVSMFR</sequence>
<dbReference type="Proteomes" id="UP001589828">
    <property type="component" value="Unassembled WGS sequence"/>
</dbReference>